<proteinExistence type="predicted"/>
<evidence type="ECO:0000313" key="2">
    <source>
        <dbReference type="Proteomes" id="UP000738431"/>
    </source>
</evidence>
<evidence type="ECO:0000313" key="1">
    <source>
        <dbReference type="EMBL" id="WRQ89407.1"/>
    </source>
</evidence>
<gene>
    <name evidence="1" type="ORF">K1X11_008295</name>
</gene>
<protein>
    <submittedName>
        <fullName evidence="1">Uncharacterized protein</fullName>
    </submittedName>
</protein>
<accession>A0ABZ1CDP3</accession>
<dbReference type="RefSeq" id="WP_221029902.1">
    <property type="nucleotide sequence ID" value="NZ_CP139781.1"/>
</dbReference>
<organism evidence="1 2">
    <name type="scientific">Actomonas aquatica</name>
    <dbReference type="NCBI Taxonomy" id="2866162"/>
    <lineage>
        <taxon>Bacteria</taxon>
        <taxon>Pseudomonadati</taxon>
        <taxon>Verrucomicrobiota</taxon>
        <taxon>Opitutia</taxon>
        <taxon>Opitutales</taxon>
        <taxon>Opitutaceae</taxon>
        <taxon>Actomonas</taxon>
    </lineage>
</organism>
<keyword evidence="2" id="KW-1185">Reference proteome</keyword>
<reference evidence="1 2" key="1">
    <citation type="submission" date="2023-12" db="EMBL/GenBank/DDBJ databases">
        <title>Description of an unclassified Opitutus bacterium of Verrucomicrobiota.</title>
        <authorList>
            <person name="Zhang D.-F."/>
        </authorList>
    </citation>
    <scope>NUCLEOTIDE SEQUENCE [LARGE SCALE GENOMIC DNA]</scope>
    <source>
        <strain evidence="1 2">WL0086</strain>
    </source>
</reference>
<dbReference type="Proteomes" id="UP000738431">
    <property type="component" value="Chromosome"/>
</dbReference>
<sequence length="198" mass="22283">MAIAPQFTFDDPRRFPPLLRLSDRIKRPEVRRVMGRAIATSLRKHFSKLDRERPNKLGGRRTHFWGQVRRSVQQPALIADEGVMISINHVGIAQRYFGGIIQARPGGKLTIPVHPEAHGRRAREFDLTPIFFADGSGILVDDTNPNAPGGIGEVYYRLVDQVDQEPDPTVLPDDDQLEAVGLDAGEDYVRTLLAREKR</sequence>
<dbReference type="EMBL" id="CP139781">
    <property type="protein sequence ID" value="WRQ89407.1"/>
    <property type="molecule type" value="Genomic_DNA"/>
</dbReference>
<name>A0ABZ1CDP3_9BACT</name>